<dbReference type="RefSeq" id="WP_188891770.1">
    <property type="nucleotide sequence ID" value="NZ_BMHY01000011.1"/>
</dbReference>
<name>A0A917M7Q6_9BACL</name>
<accession>A0A917M7Q6</accession>
<reference evidence="1 2" key="1">
    <citation type="journal article" date="2014" name="Int. J. Syst. Evol. Microbiol.">
        <title>Complete genome sequence of Corynebacterium casei LMG S-19264T (=DSM 44701T), isolated from a smear-ripened cheese.</title>
        <authorList>
            <consortium name="US DOE Joint Genome Institute (JGI-PGF)"/>
            <person name="Walter F."/>
            <person name="Albersmeier A."/>
            <person name="Kalinowski J."/>
            <person name="Ruckert C."/>
        </authorList>
    </citation>
    <scope>NUCLEOTIDE SEQUENCE [LARGE SCALE GENOMIC DNA]</scope>
    <source>
        <strain evidence="1 2">CGMCC 1.15286</strain>
    </source>
</reference>
<organism evidence="1 2">
    <name type="scientific">Paenibacillus radicis</name>
    <name type="common">ex Gao et al. 2016</name>
    <dbReference type="NCBI Taxonomy" id="1737354"/>
    <lineage>
        <taxon>Bacteria</taxon>
        <taxon>Bacillati</taxon>
        <taxon>Bacillota</taxon>
        <taxon>Bacilli</taxon>
        <taxon>Bacillales</taxon>
        <taxon>Paenibacillaceae</taxon>
        <taxon>Paenibacillus</taxon>
    </lineage>
</organism>
<proteinExistence type="predicted"/>
<dbReference type="AlphaFoldDB" id="A0A917M7Q6"/>
<protein>
    <recommendedName>
        <fullName evidence="3">Gp5/Type VI secretion system Vgr protein OB-fold domain-containing protein</fullName>
    </recommendedName>
</protein>
<dbReference type="Gene3D" id="3.55.50.10">
    <property type="entry name" value="Baseplate protein-like domains"/>
    <property type="match status" value="1"/>
</dbReference>
<dbReference type="EMBL" id="BMHY01000011">
    <property type="protein sequence ID" value="GGG82859.1"/>
    <property type="molecule type" value="Genomic_DNA"/>
</dbReference>
<comment type="caution">
    <text evidence="1">The sequence shown here is derived from an EMBL/GenBank/DDBJ whole genome shotgun (WGS) entry which is preliminary data.</text>
</comment>
<evidence type="ECO:0008006" key="3">
    <source>
        <dbReference type="Google" id="ProtNLM"/>
    </source>
</evidence>
<gene>
    <name evidence="1" type="ORF">GCM10010918_45470</name>
</gene>
<dbReference type="SUPFAM" id="SSF69279">
    <property type="entry name" value="Phage tail proteins"/>
    <property type="match status" value="1"/>
</dbReference>
<dbReference type="Proteomes" id="UP000600247">
    <property type="component" value="Unassembled WGS sequence"/>
</dbReference>
<evidence type="ECO:0000313" key="1">
    <source>
        <dbReference type="EMBL" id="GGG82859.1"/>
    </source>
</evidence>
<sequence>MNQALHTFADLIIAPYKFESVTELKITKQLNEHAKLYIRGMIAEERMDHDVESADENERIDISLRDGDRQLRLFQGVVTSIAVETVRNVRSIVIEALSATSLMDMKKESRSYQNKAMKYSEIFNSATEAYPGSEVIDQASNGKSIGGFLVQYKETDWDFIKRLASHFHAALAPICSVEGVKYYIGLPNHPAKRSLNEFNYSITNNLKEYRLKSAVGEGLDIQAQDFIRYEVTTNEVFELCDAVEFKKRRLYVYNAVTEFRNGVLTHTYQFMDAKGFSFGKMHNRALAGTSLFGKVVGISNDTVKVFLDIDKDQDDATASWFPYSTIYSSPDGSGWYCMPETGDQIRVYFPDEQDGNAFAASSVNLSSSDSKKRSDPSVKSISTKYGKQIVFQPGAVEIIGSGQLLMRLTDDGGIEINSDKKIALNAEDDIEINGGTKVIIQGEEGVDLKQASATLSILDDVTMSGGKVNIV</sequence>
<dbReference type="Pfam" id="PF05954">
    <property type="entry name" value="Phage_GPD"/>
    <property type="match status" value="1"/>
</dbReference>
<keyword evidence="2" id="KW-1185">Reference proteome</keyword>
<evidence type="ECO:0000313" key="2">
    <source>
        <dbReference type="Proteomes" id="UP000600247"/>
    </source>
</evidence>